<organism evidence="4 5">
    <name type="scientific">Heterodera trifolii</name>
    <dbReference type="NCBI Taxonomy" id="157864"/>
    <lineage>
        <taxon>Eukaryota</taxon>
        <taxon>Metazoa</taxon>
        <taxon>Ecdysozoa</taxon>
        <taxon>Nematoda</taxon>
        <taxon>Chromadorea</taxon>
        <taxon>Rhabditida</taxon>
        <taxon>Tylenchina</taxon>
        <taxon>Tylenchomorpha</taxon>
        <taxon>Tylenchoidea</taxon>
        <taxon>Heteroderidae</taxon>
        <taxon>Heteroderinae</taxon>
        <taxon>Heterodera</taxon>
    </lineage>
</organism>
<name>A0ABD2IAJ7_9BILA</name>
<evidence type="ECO:0000256" key="3">
    <source>
        <dbReference type="SAM" id="MobiDB-lite"/>
    </source>
</evidence>
<dbReference type="AlphaFoldDB" id="A0ABD2IAJ7"/>
<dbReference type="PANTHER" id="PTHR28524:SF3">
    <property type="entry name" value="SUCCINATE DEHYDROGENASE ASSEMBLY FACTOR 4, MITOCHONDRIAL"/>
    <property type="match status" value="1"/>
</dbReference>
<evidence type="ECO:0000313" key="4">
    <source>
        <dbReference type="EMBL" id="KAL3073178.1"/>
    </source>
</evidence>
<sequence>MYSSFDLFLVSSSRQLFSFARLFVPINCRIFSPNVRTMSTKPPADNESNKEGQQKSNDSLARDGNCEDGNMNKGEKPKKEFGGPAGPEPTRYGDWERKGRVSDF</sequence>
<proteinExistence type="inferred from homology"/>
<feature type="compositionally biased region" description="Basic and acidic residues" evidence="3">
    <location>
        <begin position="91"/>
        <end position="104"/>
    </location>
</feature>
<dbReference type="InterPro" id="IPR012875">
    <property type="entry name" value="SDHF4"/>
</dbReference>
<gene>
    <name evidence="4" type="ORF">niasHT_035454</name>
</gene>
<reference evidence="4 5" key="1">
    <citation type="submission" date="2024-10" db="EMBL/GenBank/DDBJ databases">
        <authorList>
            <person name="Kim D."/>
        </authorList>
    </citation>
    <scope>NUCLEOTIDE SEQUENCE [LARGE SCALE GENOMIC DNA]</scope>
    <source>
        <strain evidence="4">BH-2024</strain>
    </source>
</reference>
<evidence type="ECO:0000256" key="1">
    <source>
        <dbReference type="ARBA" id="ARBA00005701"/>
    </source>
</evidence>
<dbReference type="Proteomes" id="UP001620626">
    <property type="component" value="Unassembled WGS sequence"/>
</dbReference>
<comment type="similarity">
    <text evidence="1">Belongs to the SDHAF4 family.</text>
</comment>
<dbReference type="Pfam" id="PF07896">
    <property type="entry name" value="DUF1674"/>
    <property type="match status" value="1"/>
</dbReference>
<keyword evidence="5" id="KW-1185">Reference proteome</keyword>
<accession>A0ABD2IAJ7</accession>
<dbReference type="EMBL" id="JBICBT010001324">
    <property type="protein sequence ID" value="KAL3073178.1"/>
    <property type="molecule type" value="Genomic_DNA"/>
</dbReference>
<protein>
    <recommendedName>
        <fullName evidence="2">Succinate dehydrogenase assembly factor 4, mitochondrial</fullName>
    </recommendedName>
</protein>
<feature type="region of interest" description="Disordered" evidence="3">
    <location>
        <begin position="34"/>
        <end position="104"/>
    </location>
</feature>
<evidence type="ECO:0000256" key="2">
    <source>
        <dbReference type="ARBA" id="ARBA00022170"/>
    </source>
</evidence>
<dbReference type="PANTHER" id="PTHR28524">
    <property type="entry name" value="SUCCINATE DEHYDROGENASE ASSEMBLY FACTOR 4, MITOCHONDRIAL"/>
    <property type="match status" value="1"/>
</dbReference>
<comment type="caution">
    <text evidence="4">The sequence shown here is derived from an EMBL/GenBank/DDBJ whole genome shotgun (WGS) entry which is preliminary data.</text>
</comment>
<evidence type="ECO:0000313" key="5">
    <source>
        <dbReference type="Proteomes" id="UP001620626"/>
    </source>
</evidence>